<dbReference type="Proteomes" id="UP000735874">
    <property type="component" value="Unassembled WGS sequence"/>
</dbReference>
<sequence length="44" mass="5076">SIRAVLVPSQTDKYDLWWKSFIQVSDDHVRGTPRRAGNSSRSEE</sequence>
<evidence type="ECO:0000313" key="1">
    <source>
        <dbReference type="EMBL" id="KAG2839590.1"/>
    </source>
</evidence>
<proteinExistence type="predicted"/>
<dbReference type="AlphaFoldDB" id="A0A8T0Y9E5"/>
<organism evidence="1 2">
    <name type="scientific">Phytophthora cactorum</name>
    <dbReference type="NCBI Taxonomy" id="29920"/>
    <lineage>
        <taxon>Eukaryota</taxon>
        <taxon>Sar</taxon>
        <taxon>Stramenopiles</taxon>
        <taxon>Oomycota</taxon>
        <taxon>Peronosporomycetes</taxon>
        <taxon>Peronosporales</taxon>
        <taxon>Peronosporaceae</taxon>
        <taxon>Phytophthora</taxon>
    </lineage>
</organism>
<name>A0A8T0Y9E5_9STRA</name>
<gene>
    <name evidence="1" type="ORF">PC113_g19441</name>
</gene>
<comment type="caution">
    <text evidence="1">The sequence shown here is derived from an EMBL/GenBank/DDBJ whole genome shotgun (WGS) entry which is preliminary data.</text>
</comment>
<evidence type="ECO:0000313" key="2">
    <source>
        <dbReference type="Proteomes" id="UP000735874"/>
    </source>
</evidence>
<reference evidence="1" key="1">
    <citation type="submission" date="2018-10" db="EMBL/GenBank/DDBJ databases">
        <title>Effector identification in a new, highly contiguous assembly of the strawberry crown rot pathogen Phytophthora cactorum.</title>
        <authorList>
            <person name="Armitage A.D."/>
            <person name="Nellist C.F."/>
            <person name="Bates H."/>
            <person name="Vickerstaff R.J."/>
            <person name="Harrison R.J."/>
        </authorList>
    </citation>
    <scope>NUCLEOTIDE SEQUENCE</scope>
    <source>
        <strain evidence="1">15-7</strain>
    </source>
</reference>
<protein>
    <submittedName>
        <fullName evidence="1">Uncharacterized protein</fullName>
    </submittedName>
</protein>
<feature type="non-terminal residue" evidence="1">
    <location>
        <position position="44"/>
    </location>
</feature>
<accession>A0A8T0Y9E5</accession>
<dbReference type="EMBL" id="RCMG01000996">
    <property type="protein sequence ID" value="KAG2839590.1"/>
    <property type="molecule type" value="Genomic_DNA"/>
</dbReference>